<reference evidence="2" key="1">
    <citation type="submission" date="2020-08" db="EMBL/GenBank/DDBJ databases">
        <title>Multicomponent nature underlies the extraordinary mechanical properties of spider dragline silk.</title>
        <authorList>
            <person name="Kono N."/>
            <person name="Nakamura H."/>
            <person name="Mori M."/>
            <person name="Yoshida Y."/>
            <person name="Ohtoshi R."/>
            <person name="Malay A.D."/>
            <person name="Moran D.A.P."/>
            <person name="Tomita M."/>
            <person name="Numata K."/>
            <person name="Arakawa K."/>
        </authorList>
    </citation>
    <scope>NUCLEOTIDE SEQUENCE</scope>
</reference>
<name>A0A8X6Q9Q5_NEPPI</name>
<feature type="chain" id="PRO_5036477397" description="Secreted protein" evidence="1">
    <location>
        <begin position="22"/>
        <end position="92"/>
    </location>
</feature>
<dbReference type="OrthoDB" id="10352284at2759"/>
<comment type="caution">
    <text evidence="2">The sequence shown here is derived from an EMBL/GenBank/DDBJ whole genome shotgun (WGS) entry which is preliminary data.</text>
</comment>
<dbReference type="Proteomes" id="UP000887013">
    <property type="component" value="Unassembled WGS sequence"/>
</dbReference>
<accession>A0A8X6Q9Q5</accession>
<feature type="signal peptide" evidence="1">
    <location>
        <begin position="1"/>
        <end position="21"/>
    </location>
</feature>
<keyword evidence="3" id="KW-1185">Reference proteome</keyword>
<gene>
    <name evidence="2" type="ORF">NPIL_583541</name>
</gene>
<keyword evidence="1" id="KW-0732">Signal</keyword>
<evidence type="ECO:0008006" key="4">
    <source>
        <dbReference type="Google" id="ProtNLM"/>
    </source>
</evidence>
<evidence type="ECO:0000313" key="3">
    <source>
        <dbReference type="Proteomes" id="UP000887013"/>
    </source>
</evidence>
<proteinExistence type="predicted"/>
<dbReference type="AlphaFoldDB" id="A0A8X6Q9Q5"/>
<dbReference type="EMBL" id="BMAW01077645">
    <property type="protein sequence ID" value="GFU07386.1"/>
    <property type="molecule type" value="Genomic_DNA"/>
</dbReference>
<sequence>MRGYETPGLIMFIGLLLETGADEVSITDTSVHDYLIISSSWGGRYQICRYRVQRWCILGVHPTLFAVLNRWTDVGMVPSTRPDEQWEWGCVS</sequence>
<protein>
    <recommendedName>
        <fullName evidence="4">Secreted protein</fullName>
    </recommendedName>
</protein>
<evidence type="ECO:0000256" key="1">
    <source>
        <dbReference type="SAM" id="SignalP"/>
    </source>
</evidence>
<organism evidence="2 3">
    <name type="scientific">Nephila pilipes</name>
    <name type="common">Giant wood spider</name>
    <name type="synonym">Nephila maculata</name>
    <dbReference type="NCBI Taxonomy" id="299642"/>
    <lineage>
        <taxon>Eukaryota</taxon>
        <taxon>Metazoa</taxon>
        <taxon>Ecdysozoa</taxon>
        <taxon>Arthropoda</taxon>
        <taxon>Chelicerata</taxon>
        <taxon>Arachnida</taxon>
        <taxon>Araneae</taxon>
        <taxon>Araneomorphae</taxon>
        <taxon>Entelegynae</taxon>
        <taxon>Araneoidea</taxon>
        <taxon>Nephilidae</taxon>
        <taxon>Nephila</taxon>
    </lineage>
</organism>
<evidence type="ECO:0000313" key="2">
    <source>
        <dbReference type="EMBL" id="GFU07386.1"/>
    </source>
</evidence>